<keyword evidence="5 9" id="KW-0560">Oxidoreductase</keyword>
<evidence type="ECO:0000256" key="3">
    <source>
        <dbReference type="ARBA" id="ARBA00022617"/>
    </source>
</evidence>
<keyword evidence="7 9" id="KW-0503">Monooxygenase</keyword>
<keyword evidence="10" id="KW-0472">Membrane</keyword>
<dbReference type="PANTHER" id="PTHR47953">
    <property type="entry name" value="OS08G0105600 PROTEIN"/>
    <property type="match status" value="1"/>
</dbReference>
<keyword evidence="3 8" id="KW-0349">Heme</keyword>
<evidence type="ECO:0000256" key="9">
    <source>
        <dbReference type="RuleBase" id="RU000461"/>
    </source>
</evidence>
<evidence type="ECO:0000256" key="4">
    <source>
        <dbReference type="ARBA" id="ARBA00022723"/>
    </source>
</evidence>
<evidence type="ECO:0000313" key="11">
    <source>
        <dbReference type="EMBL" id="ABO32530.1"/>
    </source>
</evidence>
<evidence type="ECO:0000256" key="1">
    <source>
        <dbReference type="ARBA" id="ARBA00001971"/>
    </source>
</evidence>
<keyword evidence="4 8" id="KW-0479">Metal-binding</keyword>
<proteinExistence type="inferred from homology"/>
<dbReference type="AlphaFoldDB" id="D2CGS1"/>
<dbReference type="InterPro" id="IPR017972">
    <property type="entry name" value="Cyt_P450_CS"/>
</dbReference>
<evidence type="ECO:0000256" key="2">
    <source>
        <dbReference type="ARBA" id="ARBA00010617"/>
    </source>
</evidence>
<feature type="transmembrane region" description="Helical" evidence="10">
    <location>
        <begin position="205"/>
        <end position="227"/>
    </location>
</feature>
<feature type="binding site" description="axial binding residue" evidence="8">
    <location>
        <position position="444"/>
    </location>
    <ligand>
        <name>heme</name>
        <dbReference type="ChEBI" id="CHEBI:30413"/>
    </ligand>
    <ligandPart>
        <name>Fe</name>
        <dbReference type="ChEBI" id="CHEBI:18248"/>
    </ligandPart>
</feature>
<dbReference type="InterPro" id="IPR036396">
    <property type="entry name" value="Cyt_P450_sf"/>
</dbReference>
<dbReference type="PRINTS" id="PR00385">
    <property type="entry name" value="P450"/>
</dbReference>
<dbReference type="GO" id="GO:0004497">
    <property type="term" value="F:monooxygenase activity"/>
    <property type="evidence" value="ECO:0007669"/>
    <property type="project" value="UniProtKB-KW"/>
</dbReference>
<evidence type="ECO:0000256" key="6">
    <source>
        <dbReference type="ARBA" id="ARBA00023004"/>
    </source>
</evidence>
<dbReference type="EMBL" id="EF127864">
    <property type="protein sequence ID" value="ABO32530.1"/>
    <property type="molecule type" value="Genomic_DNA"/>
</dbReference>
<dbReference type="CDD" id="cd11072">
    <property type="entry name" value="CYP71-like"/>
    <property type="match status" value="1"/>
</dbReference>
<keyword evidence="6 8" id="KW-0408">Iron</keyword>
<evidence type="ECO:0000256" key="7">
    <source>
        <dbReference type="ARBA" id="ARBA00023033"/>
    </source>
</evidence>
<comment type="cofactor">
    <cofactor evidence="1 8">
        <name>heme</name>
        <dbReference type="ChEBI" id="CHEBI:30413"/>
    </cofactor>
</comment>
<dbReference type="PRINTS" id="PR00463">
    <property type="entry name" value="EP450I"/>
</dbReference>
<accession>D2CGS1</accession>
<dbReference type="InterPro" id="IPR002401">
    <property type="entry name" value="Cyt_P450_E_grp-I"/>
</dbReference>
<dbReference type="GO" id="GO:0016705">
    <property type="term" value="F:oxidoreductase activity, acting on paired donors, with incorporation or reduction of molecular oxygen"/>
    <property type="evidence" value="ECO:0007669"/>
    <property type="project" value="InterPro"/>
</dbReference>
<keyword evidence="10" id="KW-1133">Transmembrane helix</keyword>
<dbReference type="InterPro" id="IPR001128">
    <property type="entry name" value="Cyt_P450"/>
</dbReference>
<protein>
    <submittedName>
        <fullName evidence="11">Cytochrome P450-dependent monooxygenase-like protein</fullName>
    </submittedName>
</protein>
<sequence>MALQFVPIFMFMIILFMLLNLLKKLFQRSTKKLPPGPFKFPIVGNLLQVTGGLPHRRLYNLSKTHGPLMHLQLGEVSAVVISNPRVAKEVLKTHDLCFADRPTLLLGNIVLSNCRDIVLAKYGEHWRQFRKICTLELLSASKVRSFRTIREEEASDLIQSIQSTSGSPVNVSEKVSHLANSITCRSTIGKRCKYEHELIEATENIAYWGAGFFMADLFPSMLVFPVLSGMKPALKKIRRDLDHIFDYIINEHKEKLASRKDQGTKLDAEEEDLVDILLRINDTLQLEFPVTSNDIQGIVQDMFTAGTDTSSAVLEWAMSELMKKPSAMKKAQDELRNALRGKERICEADIQGLTYLKLVIKETLRLHPPVPLLLPRECRKECEIDGYTIPVGTKVMVNAWAIGRDPDYWVDADSFIPERFDGSSVNYNGANFEYIPFGAGRRMCAGITFGIASIELPLAQLLYHFDWTLPNGMKPEDLDMDETFGATTKRKNSLVLNVTSHISSLEE</sequence>
<dbReference type="PANTHER" id="PTHR47953:SF16">
    <property type="entry name" value="CYTOCHROME P450 71D8"/>
    <property type="match status" value="1"/>
</dbReference>
<gene>
    <name evidence="11" type="primary">CYP71D97</name>
</gene>
<dbReference type="GO" id="GO:0020037">
    <property type="term" value="F:heme binding"/>
    <property type="evidence" value="ECO:0007669"/>
    <property type="project" value="InterPro"/>
</dbReference>
<evidence type="ECO:0000256" key="8">
    <source>
        <dbReference type="PIRSR" id="PIRSR602401-1"/>
    </source>
</evidence>
<feature type="transmembrane region" description="Helical" evidence="10">
    <location>
        <begin position="6"/>
        <end position="22"/>
    </location>
</feature>
<comment type="similarity">
    <text evidence="2 9">Belongs to the cytochrome P450 family.</text>
</comment>
<dbReference type="PROSITE" id="PS00086">
    <property type="entry name" value="CYTOCHROME_P450"/>
    <property type="match status" value="1"/>
</dbReference>
<dbReference type="GO" id="GO:0005506">
    <property type="term" value="F:iron ion binding"/>
    <property type="evidence" value="ECO:0007669"/>
    <property type="project" value="InterPro"/>
</dbReference>
<dbReference type="FunFam" id="1.10.630.10:FF:000008">
    <property type="entry name" value="Cytochrome P450 71D8"/>
    <property type="match status" value="1"/>
</dbReference>
<organism evidence="11">
    <name type="scientific">Ammi majus</name>
    <name type="common">Bishop's weed</name>
    <dbReference type="NCBI Taxonomy" id="48026"/>
    <lineage>
        <taxon>Eukaryota</taxon>
        <taxon>Viridiplantae</taxon>
        <taxon>Streptophyta</taxon>
        <taxon>Embryophyta</taxon>
        <taxon>Tracheophyta</taxon>
        <taxon>Spermatophyta</taxon>
        <taxon>Magnoliopsida</taxon>
        <taxon>eudicotyledons</taxon>
        <taxon>Gunneridae</taxon>
        <taxon>Pentapetalae</taxon>
        <taxon>asterids</taxon>
        <taxon>campanulids</taxon>
        <taxon>Apiales</taxon>
        <taxon>Apiaceae</taxon>
        <taxon>Apioideae</taxon>
        <taxon>apioid superclade</taxon>
        <taxon>Apieae</taxon>
        <taxon>Ammi</taxon>
    </lineage>
</organism>
<dbReference type="Gene3D" id="1.10.630.10">
    <property type="entry name" value="Cytochrome P450"/>
    <property type="match status" value="1"/>
</dbReference>
<name>D2CGS1_AMMMJ</name>
<dbReference type="Pfam" id="PF00067">
    <property type="entry name" value="p450"/>
    <property type="match status" value="1"/>
</dbReference>
<evidence type="ECO:0000256" key="5">
    <source>
        <dbReference type="ARBA" id="ARBA00023002"/>
    </source>
</evidence>
<reference evidence="11" key="1">
    <citation type="submission" date="2018-07" db="EMBL/GenBank/DDBJ databases">
        <title>Cytochrome P450-dependent monooxygenases of the furanocoumarin biosynthesis from Ammi majus L.</title>
        <authorList>
            <person name="Kellner S."/>
            <person name="Matern U."/>
        </authorList>
    </citation>
    <scope>NUCLEOTIDE SEQUENCE</scope>
</reference>
<dbReference type="SUPFAM" id="SSF48264">
    <property type="entry name" value="Cytochrome P450"/>
    <property type="match status" value="1"/>
</dbReference>
<evidence type="ECO:0000256" key="10">
    <source>
        <dbReference type="SAM" id="Phobius"/>
    </source>
</evidence>
<dbReference type="InterPro" id="IPR052306">
    <property type="entry name" value="CYP450_71D"/>
</dbReference>
<keyword evidence="10" id="KW-0812">Transmembrane</keyword>